<organism evidence="2">
    <name type="scientific">Tanacetum cinerariifolium</name>
    <name type="common">Dalmatian daisy</name>
    <name type="synonym">Chrysanthemum cinerariifolium</name>
    <dbReference type="NCBI Taxonomy" id="118510"/>
    <lineage>
        <taxon>Eukaryota</taxon>
        <taxon>Viridiplantae</taxon>
        <taxon>Streptophyta</taxon>
        <taxon>Embryophyta</taxon>
        <taxon>Tracheophyta</taxon>
        <taxon>Spermatophyta</taxon>
        <taxon>Magnoliopsida</taxon>
        <taxon>eudicotyledons</taxon>
        <taxon>Gunneridae</taxon>
        <taxon>Pentapetalae</taxon>
        <taxon>asterids</taxon>
        <taxon>campanulids</taxon>
        <taxon>Asterales</taxon>
        <taxon>Asteraceae</taxon>
        <taxon>Asteroideae</taxon>
        <taxon>Anthemideae</taxon>
        <taxon>Anthemidinae</taxon>
        <taxon>Tanacetum</taxon>
    </lineage>
</organism>
<keyword evidence="2" id="KW-0808">Transferase</keyword>
<feature type="non-terminal residue" evidence="2">
    <location>
        <position position="1"/>
    </location>
</feature>
<comment type="caution">
    <text evidence="2">The sequence shown here is derived from an EMBL/GenBank/DDBJ whole genome shotgun (WGS) entry which is preliminary data.</text>
</comment>
<dbReference type="AlphaFoldDB" id="A0A699SLC7"/>
<protein>
    <submittedName>
        <fullName evidence="2">Putative reverse transcriptase domain-containing protein</fullName>
    </submittedName>
</protein>
<keyword evidence="2" id="KW-0695">RNA-directed DNA polymerase</keyword>
<feature type="compositionally biased region" description="Gly residues" evidence="1">
    <location>
        <begin position="86"/>
        <end position="109"/>
    </location>
</feature>
<name>A0A699SLC7_TANCI</name>
<gene>
    <name evidence="2" type="ORF">Tci_869677</name>
</gene>
<evidence type="ECO:0000256" key="1">
    <source>
        <dbReference type="SAM" id="MobiDB-lite"/>
    </source>
</evidence>
<keyword evidence="2" id="KW-0548">Nucleotidyltransferase</keyword>
<sequence length="159" mass="16351">EEAGVEPEAEGVDVELEAEEPDGVPEALLGLVPKDRLLYVIFLEAESGTSRTEIALLGSEAKIGKKMEREMLIMIRFVLAGGPGGASGSGGAGGSGGTGGNADGTGVRGTGPTVPELTGCTYATFIKCDPLPFNGTKGAVGLCQWFEKLESVFQISECK</sequence>
<dbReference type="GO" id="GO:0003964">
    <property type="term" value="F:RNA-directed DNA polymerase activity"/>
    <property type="evidence" value="ECO:0007669"/>
    <property type="project" value="UniProtKB-KW"/>
</dbReference>
<proteinExistence type="predicted"/>
<feature type="region of interest" description="Disordered" evidence="1">
    <location>
        <begin position="86"/>
        <end position="110"/>
    </location>
</feature>
<reference evidence="2" key="1">
    <citation type="journal article" date="2019" name="Sci. Rep.">
        <title>Draft genome of Tanacetum cinerariifolium, the natural source of mosquito coil.</title>
        <authorList>
            <person name="Yamashiro T."/>
            <person name="Shiraishi A."/>
            <person name="Satake H."/>
            <person name="Nakayama K."/>
        </authorList>
    </citation>
    <scope>NUCLEOTIDE SEQUENCE</scope>
</reference>
<dbReference type="EMBL" id="BKCJ011167710">
    <property type="protein sequence ID" value="GFC97707.1"/>
    <property type="molecule type" value="Genomic_DNA"/>
</dbReference>
<evidence type="ECO:0000313" key="2">
    <source>
        <dbReference type="EMBL" id="GFC97707.1"/>
    </source>
</evidence>
<feature type="region of interest" description="Disordered" evidence="1">
    <location>
        <begin position="1"/>
        <end position="20"/>
    </location>
</feature>
<accession>A0A699SLC7</accession>